<dbReference type="Proteomes" id="UP000299102">
    <property type="component" value="Unassembled WGS sequence"/>
</dbReference>
<comment type="caution">
    <text evidence="2">The sequence shown here is derived from an EMBL/GenBank/DDBJ whole genome shotgun (WGS) entry which is preliminary data.</text>
</comment>
<accession>A0A4C1YG77</accession>
<gene>
    <name evidence="2" type="ORF">EVAR_40153_1</name>
</gene>
<keyword evidence="3" id="KW-1185">Reference proteome</keyword>
<feature type="region of interest" description="Disordered" evidence="1">
    <location>
        <begin position="1"/>
        <end position="24"/>
    </location>
</feature>
<organism evidence="2 3">
    <name type="scientific">Eumeta variegata</name>
    <name type="common">Bagworm moth</name>
    <name type="synonym">Eumeta japonica</name>
    <dbReference type="NCBI Taxonomy" id="151549"/>
    <lineage>
        <taxon>Eukaryota</taxon>
        <taxon>Metazoa</taxon>
        <taxon>Ecdysozoa</taxon>
        <taxon>Arthropoda</taxon>
        <taxon>Hexapoda</taxon>
        <taxon>Insecta</taxon>
        <taxon>Pterygota</taxon>
        <taxon>Neoptera</taxon>
        <taxon>Endopterygota</taxon>
        <taxon>Lepidoptera</taxon>
        <taxon>Glossata</taxon>
        <taxon>Ditrysia</taxon>
        <taxon>Tineoidea</taxon>
        <taxon>Psychidae</taxon>
        <taxon>Oiketicinae</taxon>
        <taxon>Eumeta</taxon>
    </lineage>
</organism>
<dbReference type="AlphaFoldDB" id="A0A4C1YG77"/>
<protein>
    <submittedName>
        <fullName evidence="2">Uncharacterized protein</fullName>
    </submittedName>
</protein>
<evidence type="ECO:0000313" key="3">
    <source>
        <dbReference type="Proteomes" id="UP000299102"/>
    </source>
</evidence>
<sequence>MRRLWSIHGPTTRPTVVSHSDLPTALDTGAGRPVSRPLPPVAIHRWWVIFGQIFGEQKKFVGVWKLFLTDFKKAKGLVLWGTMWANPVVLKPLSLYNGPMEEWKISIEYIHKRKGNYGSKRKKKVLNVLNYTIKM</sequence>
<evidence type="ECO:0000256" key="1">
    <source>
        <dbReference type="SAM" id="MobiDB-lite"/>
    </source>
</evidence>
<reference evidence="2 3" key="1">
    <citation type="journal article" date="2019" name="Commun. Biol.">
        <title>The bagworm genome reveals a unique fibroin gene that provides high tensile strength.</title>
        <authorList>
            <person name="Kono N."/>
            <person name="Nakamura H."/>
            <person name="Ohtoshi R."/>
            <person name="Tomita M."/>
            <person name="Numata K."/>
            <person name="Arakawa K."/>
        </authorList>
    </citation>
    <scope>NUCLEOTIDE SEQUENCE [LARGE SCALE GENOMIC DNA]</scope>
</reference>
<dbReference type="EMBL" id="BGZK01001203">
    <property type="protein sequence ID" value="GBP74323.1"/>
    <property type="molecule type" value="Genomic_DNA"/>
</dbReference>
<name>A0A4C1YG77_EUMVA</name>
<proteinExistence type="predicted"/>
<evidence type="ECO:0000313" key="2">
    <source>
        <dbReference type="EMBL" id="GBP74323.1"/>
    </source>
</evidence>